<dbReference type="Proteomes" id="UP001595925">
    <property type="component" value="Unassembled WGS sequence"/>
</dbReference>
<dbReference type="Pfam" id="PF01614">
    <property type="entry name" value="IclR_C"/>
    <property type="match status" value="1"/>
</dbReference>
<dbReference type="SUPFAM" id="SSF55781">
    <property type="entry name" value="GAF domain-like"/>
    <property type="match status" value="1"/>
</dbReference>
<evidence type="ECO:0000313" key="2">
    <source>
        <dbReference type="EMBL" id="MFC4986277.1"/>
    </source>
</evidence>
<dbReference type="PROSITE" id="PS51078">
    <property type="entry name" value="ICLR_ED"/>
    <property type="match status" value="1"/>
</dbReference>
<feature type="domain" description="IclR-ED" evidence="1">
    <location>
        <begin position="1"/>
        <end position="60"/>
    </location>
</feature>
<protein>
    <submittedName>
        <fullName evidence="2">IclR family transcriptional regulator C-terminal domain-containing protein</fullName>
    </submittedName>
</protein>
<dbReference type="InterPro" id="IPR014757">
    <property type="entry name" value="Tscrpt_reg_IclR_C"/>
</dbReference>
<dbReference type="InterPro" id="IPR029016">
    <property type="entry name" value="GAF-like_dom_sf"/>
</dbReference>
<evidence type="ECO:0000313" key="3">
    <source>
        <dbReference type="Proteomes" id="UP001595925"/>
    </source>
</evidence>
<proteinExistence type="predicted"/>
<dbReference type="AlphaFoldDB" id="A0ABD5Q974"/>
<accession>A0ABD5Q974</accession>
<dbReference type="RefSeq" id="WP_224829496.1">
    <property type="nucleotide sequence ID" value="NZ_JAIVEF010000013.1"/>
</dbReference>
<dbReference type="Gene3D" id="3.30.450.40">
    <property type="match status" value="1"/>
</dbReference>
<name>A0ABD5Q974_9EURY</name>
<gene>
    <name evidence="2" type="ORF">ACFPFO_00505</name>
</gene>
<organism evidence="2 3">
    <name type="scientific">Saliphagus infecundisoli</name>
    <dbReference type="NCBI Taxonomy" id="1849069"/>
    <lineage>
        <taxon>Archaea</taxon>
        <taxon>Methanobacteriati</taxon>
        <taxon>Methanobacteriota</taxon>
        <taxon>Stenosarchaea group</taxon>
        <taxon>Halobacteria</taxon>
        <taxon>Halobacteriales</taxon>
        <taxon>Natrialbaceae</taxon>
        <taxon>Saliphagus</taxon>
    </lineage>
</organism>
<sequence length="60" mass="6934">MRDQLNSILSNREFEPFTEHIITDKETYREVIKTVQDQGYTINDEEESISVSGQAGVKKD</sequence>
<keyword evidence="3" id="KW-1185">Reference proteome</keyword>
<evidence type="ECO:0000259" key="1">
    <source>
        <dbReference type="PROSITE" id="PS51078"/>
    </source>
</evidence>
<reference evidence="2 3" key="1">
    <citation type="journal article" date="2019" name="Int. J. Syst. Evol. Microbiol.">
        <title>The Global Catalogue of Microorganisms (GCM) 10K type strain sequencing project: providing services to taxonomists for standard genome sequencing and annotation.</title>
        <authorList>
            <consortium name="The Broad Institute Genomics Platform"/>
            <consortium name="The Broad Institute Genome Sequencing Center for Infectious Disease"/>
            <person name="Wu L."/>
            <person name="Ma J."/>
        </authorList>
    </citation>
    <scope>NUCLEOTIDE SEQUENCE [LARGE SCALE GENOMIC DNA]</scope>
    <source>
        <strain evidence="2 3">CGMCC 1.15824</strain>
    </source>
</reference>
<comment type="caution">
    <text evidence="2">The sequence shown here is derived from an EMBL/GenBank/DDBJ whole genome shotgun (WGS) entry which is preliminary data.</text>
</comment>
<dbReference type="EMBL" id="JBHSJG010000003">
    <property type="protein sequence ID" value="MFC4986277.1"/>
    <property type="molecule type" value="Genomic_DNA"/>
</dbReference>